<sequence>MTVPTPHRRLLAAVVALLLVFASSGAFAMAGMSGPIKTVVVVVMENRSFDHMLGWMKRLNPAIDGVTGAEWNPANTSDPSEGRVYFGEAAQFVDPDPGHSYPEIRQQIFGSDDATGAPRMNGFVQQAHSVGGIHMTDAVMNGAPNRPPHFMTARVAVALVLALQRAGKRAAIGAVRLVAVSGFVCEAVIEPPHTATGVVQLVIVFSLICNVIDEPSHTAPPNAVSVTPQQPP</sequence>
<accession>M7ZN01</accession>
<dbReference type="InterPro" id="IPR017850">
    <property type="entry name" value="Alkaline_phosphatase_core_sf"/>
</dbReference>
<dbReference type="AlphaFoldDB" id="M7ZN01"/>
<gene>
    <name evidence="2" type="ORF">TRIUR3_29843</name>
</gene>
<protein>
    <submittedName>
        <fullName evidence="2">Uncharacterized protein</fullName>
    </submittedName>
</protein>
<dbReference type="Pfam" id="PF04185">
    <property type="entry name" value="Phosphoesterase"/>
    <property type="match status" value="1"/>
</dbReference>
<dbReference type="STRING" id="4572.M7ZN01"/>
<evidence type="ECO:0000313" key="2">
    <source>
        <dbReference type="EMBL" id="EMS49444.1"/>
    </source>
</evidence>
<dbReference type="PANTHER" id="PTHR31956">
    <property type="entry name" value="NON-SPECIFIC PHOSPHOLIPASE C4-RELATED"/>
    <property type="match status" value="1"/>
</dbReference>
<dbReference type="EMBL" id="KD243310">
    <property type="protein sequence ID" value="EMS49444.1"/>
    <property type="molecule type" value="Genomic_DNA"/>
</dbReference>
<dbReference type="InterPro" id="IPR007312">
    <property type="entry name" value="Phosphoesterase"/>
</dbReference>
<keyword evidence="1" id="KW-0378">Hydrolase</keyword>
<proteinExistence type="predicted"/>
<name>M7ZN01_TRIUA</name>
<dbReference type="PANTHER" id="PTHR31956:SF26">
    <property type="entry name" value="NON-SPECIFIC PHOSPHOLIPASE C2"/>
    <property type="match status" value="1"/>
</dbReference>
<organism evidence="2">
    <name type="scientific">Triticum urartu</name>
    <name type="common">Red wild einkorn</name>
    <name type="synonym">Crithodium urartu</name>
    <dbReference type="NCBI Taxonomy" id="4572"/>
    <lineage>
        <taxon>Eukaryota</taxon>
        <taxon>Viridiplantae</taxon>
        <taxon>Streptophyta</taxon>
        <taxon>Embryophyta</taxon>
        <taxon>Tracheophyta</taxon>
        <taxon>Spermatophyta</taxon>
        <taxon>Magnoliopsida</taxon>
        <taxon>Liliopsida</taxon>
        <taxon>Poales</taxon>
        <taxon>Poaceae</taxon>
        <taxon>BOP clade</taxon>
        <taxon>Pooideae</taxon>
        <taxon>Triticodae</taxon>
        <taxon>Triticeae</taxon>
        <taxon>Triticinae</taxon>
        <taxon>Triticum</taxon>
    </lineage>
</organism>
<dbReference type="GO" id="GO:0016788">
    <property type="term" value="F:hydrolase activity, acting on ester bonds"/>
    <property type="evidence" value="ECO:0007669"/>
    <property type="project" value="InterPro"/>
</dbReference>
<reference evidence="2" key="1">
    <citation type="journal article" date="2013" name="Nature">
        <title>Draft genome of the wheat A-genome progenitor Triticum urartu.</title>
        <authorList>
            <person name="Ling H.Q."/>
            <person name="Zhao S."/>
            <person name="Liu D."/>
            <person name="Wang J."/>
            <person name="Sun H."/>
            <person name="Zhang C."/>
            <person name="Fan H."/>
            <person name="Li D."/>
            <person name="Dong L."/>
            <person name="Tao Y."/>
            <person name="Gao C."/>
            <person name="Wu H."/>
            <person name="Li Y."/>
            <person name="Cui Y."/>
            <person name="Guo X."/>
            <person name="Zheng S."/>
            <person name="Wang B."/>
            <person name="Yu K."/>
            <person name="Liang Q."/>
            <person name="Yang W."/>
            <person name="Lou X."/>
            <person name="Chen J."/>
            <person name="Feng M."/>
            <person name="Jian J."/>
            <person name="Zhang X."/>
            <person name="Luo G."/>
            <person name="Jiang Y."/>
            <person name="Liu J."/>
            <person name="Wang Z."/>
            <person name="Sha Y."/>
            <person name="Zhang B."/>
            <person name="Wu H."/>
            <person name="Tang D."/>
            <person name="Shen Q."/>
            <person name="Xue P."/>
            <person name="Zou S."/>
            <person name="Wang X."/>
            <person name="Liu X."/>
            <person name="Wang F."/>
            <person name="Yang Y."/>
            <person name="An X."/>
            <person name="Dong Z."/>
            <person name="Zhang K."/>
            <person name="Zhang X."/>
            <person name="Luo M.C."/>
            <person name="Dvorak J."/>
            <person name="Tong Y."/>
            <person name="Wang J."/>
            <person name="Yang H."/>
            <person name="Li Z."/>
            <person name="Wang D."/>
            <person name="Zhang A."/>
            <person name="Wang J."/>
        </authorList>
    </citation>
    <scope>NUCLEOTIDE SEQUENCE</scope>
</reference>
<dbReference type="GO" id="GO:0009395">
    <property type="term" value="P:phospholipid catabolic process"/>
    <property type="evidence" value="ECO:0007669"/>
    <property type="project" value="TreeGrafter"/>
</dbReference>
<dbReference type="Gene3D" id="3.40.720.10">
    <property type="entry name" value="Alkaline Phosphatase, subunit A"/>
    <property type="match status" value="1"/>
</dbReference>
<evidence type="ECO:0000256" key="1">
    <source>
        <dbReference type="ARBA" id="ARBA00022801"/>
    </source>
</evidence>
<dbReference type="eggNOG" id="ENOG502QPJ0">
    <property type="taxonomic scope" value="Eukaryota"/>
</dbReference>